<dbReference type="EMBL" id="JBHSKM010000025">
    <property type="protein sequence ID" value="MFC5218613.1"/>
    <property type="molecule type" value="Genomic_DNA"/>
</dbReference>
<evidence type="ECO:0000313" key="2">
    <source>
        <dbReference type="Proteomes" id="UP001596263"/>
    </source>
</evidence>
<keyword evidence="2" id="KW-1185">Reference proteome</keyword>
<evidence type="ECO:0000313" key="1">
    <source>
        <dbReference type="EMBL" id="MFC5218613.1"/>
    </source>
</evidence>
<dbReference type="Proteomes" id="UP001596263">
    <property type="component" value="Unassembled WGS sequence"/>
</dbReference>
<comment type="caution">
    <text evidence="1">The sequence shown here is derived from an EMBL/GenBank/DDBJ whole genome shotgun (WGS) entry which is preliminary data.</text>
</comment>
<name>A0ABW0CT78_STRCD</name>
<dbReference type="RefSeq" id="WP_380861578.1">
    <property type="nucleotide sequence ID" value="NZ_JBHSKM010000025.1"/>
</dbReference>
<proteinExistence type="predicted"/>
<organism evidence="1 2">
    <name type="scientific">Streptomyces coerulescens</name>
    <dbReference type="NCBI Taxonomy" id="29304"/>
    <lineage>
        <taxon>Bacteria</taxon>
        <taxon>Bacillati</taxon>
        <taxon>Actinomycetota</taxon>
        <taxon>Actinomycetes</taxon>
        <taxon>Kitasatosporales</taxon>
        <taxon>Streptomycetaceae</taxon>
        <taxon>Streptomyces</taxon>
    </lineage>
</organism>
<reference evidence="2" key="1">
    <citation type="journal article" date="2019" name="Int. J. Syst. Evol. Microbiol.">
        <title>The Global Catalogue of Microorganisms (GCM) 10K type strain sequencing project: providing services to taxonomists for standard genome sequencing and annotation.</title>
        <authorList>
            <consortium name="The Broad Institute Genomics Platform"/>
            <consortium name="The Broad Institute Genome Sequencing Center for Infectious Disease"/>
            <person name="Wu L."/>
            <person name="Ma J."/>
        </authorList>
    </citation>
    <scope>NUCLEOTIDE SEQUENCE [LARGE SCALE GENOMIC DNA]</scope>
    <source>
        <strain evidence="2">KCTC 42586</strain>
    </source>
</reference>
<protein>
    <submittedName>
        <fullName evidence="1">Uncharacterized protein</fullName>
    </submittedName>
</protein>
<gene>
    <name evidence="1" type="ORF">ACFPQ9_32690</name>
</gene>
<accession>A0ABW0CT78</accession>
<sequence>MTSAIIGLIGAALGALTAVIGSTLSERRQARHEAAAWRRDQRAAAYDGVFRALTRAASYRHKIPVQGAPDQSLLQQWFDDLVEAQYRLRLLTAHCHRPGGGTSLPVAVERINTALALLGEGDLAKASDAADETAELIARCARIDMGNEPTPPST</sequence>